<dbReference type="Proteomes" id="UP001150266">
    <property type="component" value="Unassembled WGS sequence"/>
</dbReference>
<comment type="caution">
    <text evidence="1">The sequence shown here is derived from an EMBL/GenBank/DDBJ whole genome shotgun (WGS) entry which is preliminary data.</text>
</comment>
<name>A0A9W9DDN2_9AGAR</name>
<proteinExistence type="predicted"/>
<dbReference type="AlphaFoldDB" id="A0A9W9DDN2"/>
<evidence type="ECO:0000313" key="2">
    <source>
        <dbReference type="Proteomes" id="UP001150266"/>
    </source>
</evidence>
<feature type="non-terminal residue" evidence="1">
    <location>
        <position position="89"/>
    </location>
</feature>
<organism evidence="1 2">
    <name type="scientific">Lentinula aciculospora</name>
    <dbReference type="NCBI Taxonomy" id="153920"/>
    <lineage>
        <taxon>Eukaryota</taxon>
        <taxon>Fungi</taxon>
        <taxon>Dikarya</taxon>
        <taxon>Basidiomycota</taxon>
        <taxon>Agaricomycotina</taxon>
        <taxon>Agaricomycetes</taxon>
        <taxon>Agaricomycetidae</taxon>
        <taxon>Agaricales</taxon>
        <taxon>Marasmiineae</taxon>
        <taxon>Omphalotaceae</taxon>
        <taxon>Lentinula</taxon>
    </lineage>
</organism>
<keyword evidence="2" id="KW-1185">Reference proteome</keyword>
<dbReference type="EMBL" id="JAOTPV010000085">
    <property type="protein sequence ID" value="KAJ4465224.1"/>
    <property type="molecule type" value="Genomic_DNA"/>
</dbReference>
<evidence type="ECO:0000313" key="1">
    <source>
        <dbReference type="EMBL" id="KAJ4465224.1"/>
    </source>
</evidence>
<sequence>WETRWETNWSKTAARRPRFPGAADVPNFEGKVLQRFQGLAKADSLVLAQACIGKIGLQGFLADRKVPGITSDCLIYGMARKDLCHVVAD</sequence>
<reference evidence="1" key="1">
    <citation type="submission" date="2022-08" db="EMBL/GenBank/DDBJ databases">
        <title>A Global Phylogenomic Analysis of the Shiitake Genus Lentinula.</title>
        <authorList>
            <consortium name="DOE Joint Genome Institute"/>
            <person name="Sierra-Patev S."/>
            <person name="Min B."/>
            <person name="Naranjo-Ortiz M."/>
            <person name="Looney B."/>
            <person name="Konkel Z."/>
            <person name="Slot J.C."/>
            <person name="Sakamoto Y."/>
            <person name="Steenwyk J.L."/>
            <person name="Rokas A."/>
            <person name="Carro J."/>
            <person name="Camarero S."/>
            <person name="Ferreira P."/>
            <person name="Molpeceres G."/>
            <person name="Ruiz-Duenas F.J."/>
            <person name="Serrano A."/>
            <person name="Henrissat B."/>
            <person name="Drula E."/>
            <person name="Hughes K.W."/>
            <person name="Mata J.L."/>
            <person name="Ishikawa N.K."/>
            <person name="Vargas-Isla R."/>
            <person name="Ushijima S."/>
            <person name="Smith C.A."/>
            <person name="Ahrendt S."/>
            <person name="Andreopoulos W."/>
            <person name="He G."/>
            <person name="Labutti K."/>
            <person name="Lipzen A."/>
            <person name="Ng V."/>
            <person name="Riley R."/>
            <person name="Sandor L."/>
            <person name="Barry K."/>
            <person name="Martinez A.T."/>
            <person name="Xiao Y."/>
            <person name="Gibbons J.G."/>
            <person name="Terashima K."/>
            <person name="Grigoriev I.V."/>
            <person name="Hibbett D.S."/>
        </authorList>
    </citation>
    <scope>NUCLEOTIDE SEQUENCE</scope>
    <source>
        <strain evidence="1">JLM2183</strain>
    </source>
</reference>
<accession>A0A9W9DDN2</accession>
<gene>
    <name evidence="1" type="ORF">J3R30DRAFT_3242159</name>
</gene>
<protein>
    <submittedName>
        <fullName evidence="1">Uncharacterized protein</fullName>
    </submittedName>
</protein>
<dbReference type="OrthoDB" id="4821037at2759"/>
<feature type="non-terminal residue" evidence="1">
    <location>
        <position position="1"/>
    </location>
</feature>